<evidence type="ECO:0000256" key="8">
    <source>
        <dbReference type="SAM" id="Phobius"/>
    </source>
</evidence>
<comment type="similarity">
    <text evidence="2">Belongs to the cation diffusion facilitator (CDF) transporter (TC 2.A.4) family. SLC30A subfamily.</text>
</comment>
<evidence type="ECO:0000256" key="7">
    <source>
        <dbReference type="ARBA" id="ARBA00023136"/>
    </source>
</evidence>
<keyword evidence="5" id="KW-0862">Zinc</keyword>
<comment type="subcellular location">
    <subcellularLocation>
        <location evidence="1">Membrane</location>
        <topology evidence="1">Multi-pass membrane protein</topology>
    </subcellularLocation>
</comment>
<dbReference type="InterPro" id="IPR027469">
    <property type="entry name" value="Cation_efflux_TMD_sf"/>
</dbReference>
<dbReference type="EnsemblMetazoa" id="CLYHEMT016847.1">
    <property type="protein sequence ID" value="CLYHEMP016847.1"/>
    <property type="gene ID" value="CLYHEMG016847"/>
</dbReference>
<accession>A0A7M5X2P4</accession>
<dbReference type="PANTHER" id="PTHR45820:SF4">
    <property type="entry name" value="ZINC TRANSPORTER 63C, ISOFORM F"/>
    <property type="match status" value="1"/>
</dbReference>
<dbReference type="OrthoDB" id="29444at2759"/>
<evidence type="ECO:0000256" key="4">
    <source>
        <dbReference type="ARBA" id="ARBA00022692"/>
    </source>
</evidence>
<feature type="transmembrane region" description="Helical" evidence="8">
    <location>
        <begin position="214"/>
        <end position="238"/>
    </location>
</feature>
<evidence type="ECO:0000256" key="3">
    <source>
        <dbReference type="ARBA" id="ARBA00022448"/>
    </source>
</evidence>
<evidence type="ECO:0000313" key="12">
    <source>
        <dbReference type="Proteomes" id="UP000594262"/>
    </source>
</evidence>
<keyword evidence="7 8" id="KW-0472">Membrane</keyword>
<dbReference type="InterPro" id="IPR027470">
    <property type="entry name" value="Cation_efflux_CTD"/>
</dbReference>
<feature type="transmembrane region" description="Helical" evidence="8">
    <location>
        <begin position="86"/>
        <end position="113"/>
    </location>
</feature>
<dbReference type="GO" id="GO:0010312">
    <property type="term" value="P:detoxification of zinc ion"/>
    <property type="evidence" value="ECO:0007669"/>
    <property type="project" value="TreeGrafter"/>
</dbReference>
<evidence type="ECO:0000256" key="5">
    <source>
        <dbReference type="ARBA" id="ARBA00022833"/>
    </source>
</evidence>
<reference evidence="11" key="1">
    <citation type="submission" date="2021-01" db="UniProtKB">
        <authorList>
            <consortium name="EnsemblMetazoa"/>
        </authorList>
    </citation>
    <scope>IDENTIFICATION</scope>
</reference>
<keyword evidence="6 8" id="KW-1133">Transmembrane helix</keyword>
<feature type="transmembrane region" description="Helical" evidence="8">
    <location>
        <begin position="250"/>
        <end position="267"/>
    </location>
</feature>
<dbReference type="RefSeq" id="XP_066931396.1">
    <property type="nucleotide sequence ID" value="XM_067075295.1"/>
</dbReference>
<dbReference type="GO" id="GO:0016020">
    <property type="term" value="C:membrane"/>
    <property type="evidence" value="ECO:0007669"/>
    <property type="project" value="UniProtKB-SubCell"/>
</dbReference>
<feature type="domain" description="Cation efflux protein transmembrane" evidence="9">
    <location>
        <begin position="19"/>
        <end position="271"/>
    </location>
</feature>
<feature type="domain" description="Cation efflux protein cytoplasmic" evidence="10">
    <location>
        <begin position="281"/>
        <end position="323"/>
    </location>
</feature>
<name>A0A7M5X2P4_9CNID</name>
<evidence type="ECO:0000256" key="1">
    <source>
        <dbReference type="ARBA" id="ARBA00004141"/>
    </source>
</evidence>
<keyword evidence="12" id="KW-1185">Reference proteome</keyword>
<dbReference type="NCBIfam" id="TIGR01297">
    <property type="entry name" value="CDF"/>
    <property type="match status" value="1"/>
</dbReference>
<feature type="transmembrane region" description="Helical" evidence="8">
    <location>
        <begin position="43"/>
        <end position="65"/>
    </location>
</feature>
<dbReference type="InterPro" id="IPR058533">
    <property type="entry name" value="Cation_efflux_TM"/>
</dbReference>
<dbReference type="Pfam" id="PF01545">
    <property type="entry name" value="Cation_efflux"/>
    <property type="match status" value="1"/>
</dbReference>
<evidence type="ECO:0000313" key="11">
    <source>
        <dbReference type="EnsemblMetazoa" id="CLYHEMP016847.1"/>
    </source>
</evidence>
<dbReference type="PANTHER" id="PTHR45820">
    <property type="entry name" value="FI23527P1"/>
    <property type="match status" value="1"/>
</dbReference>
<keyword evidence="4 8" id="KW-0812">Transmembrane</keyword>
<organism evidence="11 12">
    <name type="scientific">Clytia hemisphaerica</name>
    <dbReference type="NCBI Taxonomy" id="252671"/>
    <lineage>
        <taxon>Eukaryota</taxon>
        <taxon>Metazoa</taxon>
        <taxon>Cnidaria</taxon>
        <taxon>Hydrozoa</taxon>
        <taxon>Hydroidolina</taxon>
        <taxon>Leptothecata</taxon>
        <taxon>Obeliida</taxon>
        <taxon>Clytiidae</taxon>
        <taxon>Clytia</taxon>
    </lineage>
</organism>
<evidence type="ECO:0000259" key="9">
    <source>
        <dbReference type="Pfam" id="PF01545"/>
    </source>
</evidence>
<keyword evidence="3" id="KW-0813">Transport</keyword>
<dbReference type="InterPro" id="IPR002524">
    <property type="entry name" value="Cation_efflux"/>
</dbReference>
<dbReference type="SUPFAM" id="SSF161111">
    <property type="entry name" value="Cation efflux protein transmembrane domain-like"/>
    <property type="match status" value="1"/>
</dbReference>
<dbReference type="GO" id="GO:0005385">
    <property type="term" value="F:zinc ion transmembrane transporter activity"/>
    <property type="evidence" value="ECO:0007669"/>
    <property type="project" value="TreeGrafter"/>
</dbReference>
<dbReference type="GeneID" id="136819125"/>
<proteinExistence type="inferred from homology"/>
<dbReference type="Proteomes" id="UP000594262">
    <property type="component" value="Unplaced"/>
</dbReference>
<feature type="transmembrane region" description="Helical" evidence="8">
    <location>
        <begin position="12"/>
        <end position="31"/>
    </location>
</feature>
<evidence type="ECO:0000259" key="10">
    <source>
        <dbReference type="Pfam" id="PF16916"/>
    </source>
</evidence>
<dbReference type="GO" id="GO:0006882">
    <property type="term" value="P:intracellular zinc ion homeostasis"/>
    <property type="evidence" value="ECO:0007669"/>
    <property type="project" value="TreeGrafter"/>
</dbReference>
<evidence type="ECO:0000256" key="6">
    <source>
        <dbReference type="ARBA" id="ARBA00022989"/>
    </source>
</evidence>
<evidence type="ECO:0000256" key="2">
    <source>
        <dbReference type="ARBA" id="ARBA00008873"/>
    </source>
</evidence>
<sequence length="426" mass="48070">MFGVKSREQFTLKWQLKFIAMICFTGLLFLMKITVGQVTKSMALVADSFHMITDFAALTIGYIALKCANSKTGTSQVLLSRFTFGWVRAEVLGGLINTVFLLALCFSVMVHSLKRFITPEHISKPIPVLIVGGVSLLVNLLGLMMFRTTRENCLSICSSCFKSHDKTPEVEGISLMNGQQTAKARKRTYSHSRGHEVSWEHEYQTPHSLNIRGVYLHILEHFLISIIVIMSALLMLHYEGETWIDYVDPAFTLLVVATILYSTVPLFRETLILFMQSVPANIQVKDMEERLLKHIPEILSVHELHVWQLGGDKVVASAHLLFKRPEDFRKTVNSVKSFFRREGIACMTFQPEFLPEEDVDGEQAADAMVMFSPDRCYFKCAKKDCQTLTCCDVSDDKDSITNTDSSPSSSECTFSPDRTSLTLLMS</sequence>
<dbReference type="AlphaFoldDB" id="A0A7M5X2P4"/>
<feature type="transmembrane region" description="Helical" evidence="8">
    <location>
        <begin position="125"/>
        <end position="146"/>
    </location>
</feature>
<dbReference type="Pfam" id="PF16916">
    <property type="entry name" value="ZT_dimer"/>
    <property type="match status" value="1"/>
</dbReference>
<dbReference type="Gene3D" id="1.20.1510.10">
    <property type="entry name" value="Cation efflux protein transmembrane domain"/>
    <property type="match status" value="1"/>
</dbReference>
<protein>
    <submittedName>
        <fullName evidence="11">Uncharacterized protein</fullName>
    </submittedName>
</protein>